<feature type="compositionally biased region" description="Polar residues" evidence="1">
    <location>
        <begin position="406"/>
        <end position="415"/>
    </location>
</feature>
<organism evidence="2 3">
    <name type="scientific">Euplotes crassus</name>
    <dbReference type="NCBI Taxonomy" id="5936"/>
    <lineage>
        <taxon>Eukaryota</taxon>
        <taxon>Sar</taxon>
        <taxon>Alveolata</taxon>
        <taxon>Ciliophora</taxon>
        <taxon>Intramacronucleata</taxon>
        <taxon>Spirotrichea</taxon>
        <taxon>Hypotrichia</taxon>
        <taxon>Euplotida</taxon>
        <taxon>Euplotidae</taxon>
        <taxon>Moneuplotes</taxon>
    </lineage>
</organism>
<gene>
    <name evidence="2" type="ORF">ECRASSUSDP1_LOCUS26689</name>
</gene>
<evidence type="ECO:0000313" key="3">
    <source>
        <dbReference type="Proteomes" id="UP001295684"/>
    </source>
</evidence>
<evidence type="ECO:0000256" key="1">
    <source>
        <dbReference type="SAM" id="MobiDB-lite"/>
    </source>
</evidence>
<accession>A0AAD1Y722</accession>
<dbReference type="Proteomes" id="UP001295684">
    <property type="component" value="Unassembled WGS sequence"/>
</dbReference>
<keyword evidence="3" id="KW-1185">Reference proteome</keyword>
<feature type="region of interest" description="Disordered" evidence="1">
    <location>
        <begin position="205"/>
        <end position="226"/>
    </location>
</feature>
<feature type="region of interest" description="Disordered" evidence="1">
    <location>
        <begin position="406"/>
        <end position="453"/>
    </location>
</feature>
<comment type="caution">
    <text evidence="2">The sequence shown here is derived from an EMBL/GenBank/DDBJ whole genome shotgun (WGS) entry which is preliminary data.</text>
</comment>
<dbReference type="EMBL" id="CAMPGE010027522">
    <property type="protein sequence ID" value="CAI2385141.1"/>
    <property type="molecule type" value="Genomic_DNA"/>
</dbReference>
<sequence length="725" mass="85120">MPKVEKMDTIKQVKIEPDESFNEDFEMESSLFFNESESFTESIRASTQYRKTINEITEFKVDADSKEDTRKFIRSSCNNLVDQYIQEETSEMESPGGIAVSTPYLSTLKKETGRSSPKKYILMSDAKPKEKTSANKFTIGSQKSPKRLTEFILGTRESFHVKEKPEFISIKDNVQEDYENLSAQKENINVKELIEKYSPFKVQSALDKTPQRKSSEHSHNFSNSNIEEKKVVSMNFNKYSTSKNNKSGQKIPEARKCSGSMNASSIEFAQADQDLFKTFEEYNEGDYTYETFEEVLIEEQDGSKWLRVDKDKLRAIQEKYKGTKLGRAFNHNFITCNPNIRKKEVRFEKPHNYPHGFTKGEDAMHKVEKYENQDRYKSASHEREVTQRMNRYNSQDNIMSVSLKSKLSPSNLHMTSQDRKVNRSNSNSQRRYNLSSFVKEAENKSAQKPKKMKKDAFDKIYRRFMESKRSVEVKIDEKRRTQRIKEENEFREIEKARKRVGSKTRINNYIKKVQDDIQNRMYKAECMKHKKCLDQQREQQEWFKPQTNVQRYQQEYVIAQGNNLQNYTPVDEDIVTFEQSKEFNHLDYDMYRISERDRIHEMDEDFEKLKQKKENLQKVTDELLYPKVTGKIPNNKDVFIINKVNGRNSEYCGTSMTTSHETYTSNMRKIRKKSIASVKKGSASQKSLLCLSGSKSRTKMIRSPVSKPGENLHSMWADYINDKNM</sequence>
<evidence type="ECO:0000313" key="2">
    <source>
        <dbReference type="EMBL" id="CAI2385141.1"/>
    </source>
</evidence>
<feature type="compositionally biased region" description="Basic and acidic residues" evidence="1">
    <location>
        <begin position="209"/>
        <end position="219"/>
    </location>
</feature>
<name>A0AAD1Y722_EUPCR</name>
<protein>
    <submittedName>
        <fullName evidence="2">Uncharacterized protein</fullName>
    </submittedName>
</protein>
<feature type="compositionally biased region" description="Low complexity" evidence="1">
    <location>
        <begin position="423"/>
        <end position="436"/>
    </location>
</feature>
<reference evidence="2" key="1">
    <citation type="submission" date="2023-07" db="EMBL/GenBank/DDBJ databases">
        <authorList>
            <consortium name="AG Swart"/>
            <person name="Singh M."/>
            <person name="Singh A."/>
            <person name="Seah K."/>
            <person name="Emmerich C."/>
        </authorList>
    </citation>
    <scope>NUCLEOTIDE SEQUENCE</scope>
    <source>
        <strain evidence="2">DP1</strain>
    </source>
</reference>
<proteinExistence type="predicted"/>
<dbReference type="AlphaFoldDB" id="A0AAD1Y722"/>